<comment type="caution">
    <text evidence="1">The sequence shown here is derived from an EMBL/GenBank/DDBJ whole genome shotgun (WGS) entry which is preliminary data.</text>
</comment>
<dbReference type="EMBL" id="JABFTP020000165">
    <property type="protein sequence ID" value="KAL3284438.1"/>
    <property type="molecule type" value="Genomic_DNA"/>
</dbReference>
<dbReference type="Proteomes" id="UP001516400">
    <property type="component" value="Unassembled WGS sequence"/>
</dbReference>
<protein>
    <submittedName>
        <fullName evidence="1">Uncharacterized protein</fullName>
    </submittedName>
</protein>
<name>A0ABD2P143_9CUCU</name>
<reference evidence="1 2" key="1">
    <citation type="journal article" date="2021" name="BMC Biol.">
        <title>Horizontally acquired antibacterial genes associated with adaptive radiation of ladybird beetles.</title>
        <authorList>
            <person name="Li H.S."/>
            <person name="Tang X.F."/>
            <person name="Huang Y.H."/>
            <person name="Xu Z.Y."/>
            <person name="Chen M.L."/>
            <person name="Du X.Y."/>
            <person name="Qiu B.Y."/>
            <person name="Chen P.T."/>
            <person name="Zhang W."/>
            <person name="Slipinski A."/>
            <person name="Escalona H.E."/>
            <person name="Waterhouse R.M."/>
            <person name="Zwick A."/>
            <person name="Pang H."/>
        </authorList>
    </citation>
    <scope>NUCLEOTIDE SEQUENCE [LARGE SCALE GENOMIC DNA]</scope>
    <source>
        <strain evidence="1">SYSU2018</strain>
    </source>
</reference>
<sequence length="91" mass="10290">SGVSRRHVALIASAALEDAGIISLEEKEKVIDKSKVTRAMGELKKNFKGILKPKPNLLKVCILTDVRTELLKKRRKEVDFIAKTRLRNMYA</sequence>
<gene>
    <name evidence="1" type="ORF">HHI36_018597</name>
</gene>
<dbReference type="AlphaFoldDB" id="A0ABD2P143"/>
<evidence type="ECO:0000313" key="1">
    <source>
        <dbReference type="EMBL" id="KAL3284438.1"/>
    </source>
</evidence>
<proteinExistence type="predicted"/>
<evidence type="ECO:0000313" key="2">
    <source>
        <dbReference type="Proteomes" id="UP001516400"/>
    </source>
</evidence>
<organism evidence="1 2">
    <name type="scientific">Cryptolaemus montrouzieri</name>
    <dbReference type="NCBI Taxonomy" id="559131"/>
    <lineage>
        <taxon>Eukaryota</taxon>
        <taxon>Metazoa</taxon>
        <taxon>Ecdysozoa</taxon>
        <taxon>Arthropoda</taxon>
        <taxon>Hexapoda</taxon>
        <taxon>Insecta</taxon>
        <taxon>Pterygota</taxon>
        <taxon>Neoptera</taxon>
        <taxon>Endopterygota</taxon>
        <taxon>Coleoptera</taxon>
        <taxon>Polyphaga</taxon>
        <taxon>Cucujiformia</taxon>
        <taxon>Coccinelloidea</taxon>
        <taxon>Coccinellidae</taxon>
        <taxon>Scymninae</taxon>
        <taxon>Scymnini</taxon>
        <taxon>Cryptolaemus</taxon>
    </lineage>
</organism>
<keyword evidence="2" id="KW-1185">Reference proteome</keyword>
<feature type="non-terminal residue" evidence="1">
    <location>
        <position position="1"/>
    </location>
</feature>
<accession>A0ABD2P143</accession>